<reference evidence="1" key="1">
    <citation type="journal article" date="2015" name="Nature">
        <title>Complex archaea that bridge the gap between prokaryotes and eukaryotes.</title>
        <authorList>
            <person name="Spang A."/>
            <person name="Saw J.H."/>
            <person name="Jorgensen S.L."/>
            <person name="Zaremba-Niedzwiedzka K."/>
            <person name="Martijn J."/>
            <person name="Lind A.E."/>
            <person name="van Eijk R."/>
            <person name="Schleper C."/>
            <person name="Guy L."/>
            <person name="Ettema T.J."/>
        </authorList>
    </citation>
    <scope>NUCLEOTIDE SEQUENCE</scope>
</reference>
<organism evidence="1">
    <name type="scientific">marine sediment metagenome</name>
    <dbReference type="NCBI Taxonomy" id="412755"/>
    <lineage>
        <taxon>unclassified sequences</taxon>
        <taxon>metagenomes</taxon>
        <taxon>ecological metagenomes</taxon>
    </lineage>
</organism>
<gene>
    <name evidence="1" type="ORF">LCGC14_0142690</name>
</gene>
<proteinExistence type="predicted"/>
<protein>
    <submittedName>
        <fullName evidence="1">Uncharacterized protein</fullName>
    </submittedName>
</protein>
<comment type="caution">
    <text evidence="1">The sequence shown here is derived from an EMBL/GenBank/DDBJ whole genome shotgun (WGS) entry which is preliminary data.</text>
</comment>
<dbReference type="AlphaFoldDB" id="A0A0F9V4V6"/>
<name>A0A0F9V4V6_9ZZZZ</name>
<accession>A0A0F9V4V6</accession>
<sequence>MSDQMERETRNDPPFEVVEVNTATGETTIVVQRGIIGAMSNQLCSTGDHRKGSRILRKLGHILDTCGDVLYDKKTIEETDLDPELFTDQVDDS</sequence>
<dbReference type="EMBL" id="LAZR01000049">
    <property type="protein sequence ID" value="KKN99024.1"/>
    <property type="molecule type" value="Genomic_DNA"/>
</dbReference>
<evidence type="ECO:0000313" key="1">
    <source>
        <dbReference type="EMBL" id="KKN99024.1"/>
    </source>
</evidence>